<dbReference type="Gene3D" id="2.60.40.420">
    <property type="entry name" value="Cupredoxins - blue copper proteins"/>
    <property type="match status" value="1"/>
</dbReference>
<evidence type="ECO:0000313" key="8">
    <source>
        <dbReference type="EMBL" id="KAJ7340108.1"/>
    </source>
</evidence>
<evidence type="ECO:0000256" key="4">
    <source>
        <dbReference type="ARBA" id="ARBA00023157"/>
    </source>
</evidence>
<dbReference type="PANTHER" id="PTHR11304:SF29">
    <property type="entry name" value="EPHRIN"/>
    <property type="match status" value="1"/>
</dbReference>
<protein>
    <submittedName>
        <fullName evidence="8">Ephrin-B2a</fullName>
    </submittedName>
</protein>
<comment type="similarity">
    <text evidence="6">Belongs to the ephrin family.</text>
</comment>
<organism evidence="8 9">
    <name type="scientific">Desmophyllum pertusum</name>
    <dbReference type="NCBI Taxonomy" id="174260"/>
    <lineage>
        <taxon>Eukaryota</taxon>
        <taxon>Metazoa</taxon>
        <taxon>Cnidaria</taxon>
        <taxon>Anthozoa</taxon>
        <taxon>Hexacorallia</taxon>
        <taxon>Scleractinia</taxon>
        <taxon>Caryophylliina</taxon>
        <taxon>Caryophylliidae</taxon>
        <taxon>Desmophyllum</taxon>
    </lineage>
</organism>
<dbReference type="InterPro" id="IPR031328">
    <property type="entry name" value="Ephrin"/>
</dbReference>
<evidence type="ECO:0000259" key="7">
    <source>
        <dbReference type="PROSITE" id="PS51551"/>
    </source>
</evidence>
<accession>A0A9W9YHL8</accession>
<dbReference type="EMBL" id="MU827778">
    <property type="protein sequence ID" value="KAJ7340108.1"/>
    <property type="molecule type" value="Genomic_DNA"/>
</dbReference>
<comment type="caution">
    <text evidence="8">The sequence shown here is derived from an EMBL/GenBank/DDBJ whole genome shotgun (WGS) entry which is preliminary data.</text>
</comment>
<evidence type="ECO:0000256" key="1">
    <source>
        <dbReference type="ARBA" id="ARBA00004370"/>
    </source>
</evidence>
<evidence type="ECO:0000256" key="5">
    <source>
        <dbReference type="ARBA" id="ARBA00023180"/>
    </source>
</evidence>
<dbReference type="PANTHER" id="PTHR11304">
    <property type="entry name" value="EPHRIN"/>
    <property type="match status" value="1"/>
</dbReference>
<comment type="subcellular location">
    <subcellularLocation>
        <location evidence="1">Membrane</location>
    </subcellularLocation>
</comment>
<keyword evidence="2" id="KW-0732">Signal</keyword>
<keyword evidence="5" id="KW-0325">Glycoprotein</keyword>
<keyword evidence="9" id="KW-1185">Reference proteome</keyword>
<keyword evidence="4" id="KW-1015">Disulfide bond</keyword>
<dbReference type="PROSITE" id="PS51551">
    <property type="entry name" value="EPHRIN_RBD_2"/>
    <property type="match status" value="1"/>
</dbReference>
<dbReference type="InterPro" id="IPR001799">
    <property type="entry name" value="Ephrin_RBD"/>
</dbReference>
<dbReference type="AlphaFoldDB" id="A0A9W9YHL8"/>
<keyword evidence="3" id="KW-0472">Membrane</keyword>
<dbReference type="GO" id="GO:0048013">
    <property type="term" value="P:ephrin receptor signaling pathway"/>
    <property type="evidence" value="ECO:0007669"/>
    <property type="project" value="TreeGrafter"/>
</dbReference>
<evidence type="ECO:0000256" key="2">
    <source>
        <dbReference type="ARBA" id="ARBA00022729"/>
    </source>
</evidence>
<evidence type="ECO:0000313" key="9">
    <source>
        <dbReference type="Proteomes" id="UP001163046"/>
    </source>
</evidence>
<dbReference type="Proteomes" id="UP001163046">
    <property type="component" value="Unassembled WGS sequence"/>
</dbReference>
<comment type="caution">
    <text evidence="6">Lacks conserved residue(s) required for the propagation of feature annotation.</text>
</comment>
<dbReference type="OrthoDB" id="5968782at2759"/>
<dbReference type="Pfam" id="PF00812">
    <property type="entry name" value="Ephrin"/>
    <property type="match status" value="1"/>
</dbReference>
<dbReference type="GO" id="GO:0046875">
    <property type="term" value="F:ephrin receptor binding"/>
    <property type="evidence" value="ECO:0007669"/>
    <property type="project" value="TreeGrafter"/>
</dbReference>
<reference evidence="8" key="1">
    <citation type="submission" date="2023-01" db="EMBL/GenBank/DDBJ databases">
        <title>Genome assembly of the deep-sea coral Lophelia pertusa.</title>
        <authorList>
            <person name="Herrera S."/>
            <person name="Cordes E."/>
        </authorList>
    </citation>
    <scope>NUCLEOTIDE SEQUENCE</scope>
    <source>
        <strain evidence="8">USNM1676648</strain>
        <tissue evidence="8">Polyp</tissue>
    </source>
</reference>
<feature type="domain" description="Ephrin RBD" evidence="7">
    <location>
        <begin position="1"/>
        <end position="88"/>
    </location>
</feature>
<proteinExistence type="inferred from homology"/>
<dbReference type="GO" id="GO:0007411">
    <property type="term" value="P:axon guidance"/>
    <property type="evidence" value="ECO:0007669"/>
    <property type="project" value="TreeGrafter"/>
</dbReference>
<sequence length="88" mass="10288">MEELYENLWMVDKQAYDACATDSSDRILMRCDTPLQLRYFTIVFQRFSAVGPDGLEFEPGKEYFFILLLMAVSLPWIRSQVEDVLPIT</sequence>
<dbReference type="SUPFAM" id="SSF49503">
    <property type="entry name" value="Cupredoxins"/>
    <property type="match status" value="1"/>
</dbReference>
<gene>
    <name evidence="8" type="primary">EFNB2_2</name>
    <name evidence="8" type="ORF">OS493_002834</name>
</gene>
<evidence type="ECO:0000256" key="3">
    <source>
        <dbReference type="ARBA" id="ARBA00023136"/>
    </source>
</evidence>
<evidence type="ECO:0000256" key="6">
    <source>
        <dbReference type="PROSITE-ProRule" id="PRU00884"/>
    </source>
</evidence>
<dbReference type="InterPro" id="IPR008972">
    <property type="entry name" value="Cupredoxin"/>
</dbReference>
<name>A0A9W9YHL8_9CNID</name>
<dbReference type="GO" id="GO:0005886">
    <property type="term" value="C:plasma membrane"/>
    <property type="evidence" value="ECO:0007669"/>
    <property type="project" value="TreeGrafter"/>
</dbReference>